<dbReference type="PANTHER" id="PTHR43088">
    <property type="entry name" value="SUBUNIT OF PYRUVATE:FLAVODOXIN OXIDOREDUCTASE-RELATED"/>
    <property type="match status" value="1"/>
</dbReference>
<evidence type="ECO:0000256" key="1">
    <source>
        <dbReference type="ARBA" id="ARBA00023002"/>
    </source>
</evidence>
<accession>A0A212M1S7</accession>
<keyword evidence="1 4" id="KW-0560">Oxidoreductase</keyword>
<dbReference type="Pfam" id="PF01855">
    <property type="entry name" value="POR_N"/>
    <property type="match status" value="1"/>
</dbReference>
<proteinExistence type="predicted"/>
<dbReference type="InterPro" id="IPR033412">
    <property type="entry name" value="PFOR_II"/>
</dbReference>
<dbReference type="GO" id="GO:0043807">
    <property type="term" value="F:3-methyl-2-oxobutanoate dehydrogenase (ferredoxin) activity"/>
    <property type="evidence" value="ECO:0007669"/>
    <property type="project" value="UniProtKB-EC"/>
</dbReference>
<dbReference type="SUPFAM" id="SSF52922">
    <property type="entry name" value="TK C-terminal domain-like"/>
    <property type="match status" value="1"/>
</dbReference>
<protein>
    <submittedName>
        <fullName evidence="4">Ketoisovalerate oxidoreductase subunit VorB</fullName>
        <ecNumber evidence="4">1.2.7.7</ecNumber>
    </submittedName>
</protein>
<feature type="domain" description="Pyruvate:ferredoxin oxidoreductase core" evidence="3">
    <location>
        <begin position="247"/>
        <end position="340"/>
    </location>
</feature>
<dbReference type="Gene3D" id="3.40.50.970">
    <property type="match status" value="1"/>
</dbReference>
<dbReference type="Pfam" id="PF17147">
    <property type="entry name" value="PFOR_II"/>
    <property type="match status" value="1"/>
</dbReference>
<dbReference type="CDD" id="cd07034">
    <property type="entry name" value="TPP_PYR_PFOR_IOR-alpha_like"/>
    <property type="match status" value="1"/>
</dbReference>
<reference evidence="4" key="1">
    <citation type="submission" date="2016-08" db="EMBL/GenBank/DDBJ databases">
        <authorList>
            <person name="Seilhamer J.J."/>
        </authorList>
    </citation>
    <scope>NUCLEOTIDE SEQUENCE</scope>
    <source>
        <strain evidence="4">86</strain>
    </source>
</reference>
<evidence type="ECO:0000313" key="4">
    <source>
        <dbReference type="EMBL" id="SCM83716.1"/>
    </source>
</evidence>
<dbReference type="InterPro" id="IPR029061">
    <property type="entry name" value="THDP-binding"/>
</dbReference>
<dbReference type="InterPro" id="IPR009014">
    <property type="entry name" value="Transketo_C/PFOR_II"/>
</dbReference>
<dbReference type="InterPro" id="IPR002880">
    <property type="entry name" value="Pyrv_Fd/Flavodoxin_OxRdtase_N"/>
</dbReference>
<feature type="domain" description="Pyruvate flavodoxin/ferredoxin oxidoreductase pyrimidine binding" evidence="2">
    <location>
        <begin position="15"/>
        <end position="221"/>
    </location>
</feature>
<dbReference type="EMBL" id="FMJE01000007">
    <property type="protein sequence ID" value="SCM83716.1"/>
    <property type="molecule type" value="Genomic_DNA"/>
</dbReference>
<dbReference type="AlphaFoldDB" id="A0A212M1S7"/>
<gene>
    <name evidence="4" type="primary">vorB</name>
    <name evidence="4" type="ORF">KL86SPO_70574</name>
</gene>
<organism evidence="4">
    <name type="scientific">uncultured Sporomusa sp</name>
    <dbReference type="NCBI Taxonomy" id="307249"/>
    <lineage>
        <taxon>Bacteria</taxon>
        <taxon>Bacillati</taxon>
        <taxon>Bacillota</taxon>
        <taxon>Negativicutes</taxon>
        <taxon>Selenomonadales</taxon>
        <taxon>Sporomusaceae</taxon>
        <taxon>Sporomusa</taxon>
        <taxon>environmental samples</taxon>
    </lineage>
</organism>
<dbReference type="Gene3D" id="3.40.50.920">
    <property type="match status" value="1"/>
</dbReference>
<dbReference type="InterPro" id="IPR052368">
    <property type="entry name" value="2-oxoacid_oxidoreductase"/>
</dbReference>
<dbReference type="RefSeq" id="WP_288186075.1">
    <property type="nucleotide sequence ID" value="NZ_LT608335.1"/>
</dbReference>
<sequence>MSEKILLKGNEAICEAAILAGCRYYFGYPITPQSEIPEVMAKKLPTVGGVYLQAESEISAINMLYGAAAVGVRAMTSSSSPGFSLKQEGISYIAAASLPCLLVNVQRGGPGLGTIQPGQADYFQATKGGGHGDYRLLVLAPNSVQEIFDLTVEGFDLADKYRIPVLILADGALGQMMEAVSTEVKPALQVEKPWAITGRNGRKDTNVINTLSFDNDASEQTNRDLQAKYAAVKQQETRCEELYTDDAELVLVAYGITSRIAKSAVDKARAQGYKVGLVRPITLWPFPSAELLRAAQTAKAFLVTELSTGQMIEDVELAIRCQKPVHFYGRTGGNMPTTDELYQEILKIVAEGGK</sequence>
<name>A0A212M1S7_9FIRM</name>
<dbReference type="SUPFAM" id="SSF52518">
    <property type="entry name" value="Thiamin diphosphate-binding fold (THDP-binding)"/>
    <property type="match status" value="1"/>
</dbReference>
<dbReference type="PANTHER" id="PTHR43088:SF1">
    <property type="entry name" value="SUBUNIT OF PYRUVATE:FLAVODOXIN OXIDOREDUCTASE"/>
    <property type="match status" value="1"/>
</dbReference>
<dbReference type="NCBIfam" id="NF005507">
    <property type="entry name" value="PRK07119.1"/>
    <property type="match status" value="1"/>
</dbReference>
<dbReference type="EC" id="1.2.7.7" evidence="4"/>
<evidence type="ECO:0000259" key="3">
    <source>
        <dbReference type="Pfam" id="PF17147"/>
    </source>
</evidence>
<evidence type="ECO:0000259" key="2">
    <source>
        <dbReference type="Pfam" id="PF01855"/>
    </source>
</evidence>